<dbReference type="AlphaFoldDB" id="A0A382GLY7"/>
<gene>
    <name evidence="3" type="ORF">METZ01_LOCUS229002</name>
</gene>
<name>A0A382GLY7_9ZZZZ</name>
<evidence type="ECO:0000259" key="2">
    <source>
        <dbReference type="Pfam" id="PF18195"/>
    </source>
</evidence>
<dbReference type="PROSITE" id="PS51732">
    <property type="entry name" value="ASN_GLN_ASE_3"/>
    <property type="match status" value="1"/>
</dbReference>
<organism evidence="3">
    <name type="scientific">marine metagenome</name>
    <dbReference type="NCBI Taxonomy" id="408172"/>
    <lineage>
        <taxon>unclassified sequences</taxon>
        <taxon>metagenomes</taxon>
        <taxon>ecological metagenomes</taxon>
    </lineage>
</organism>
<dbReference type="PIRSF" id="PIRSF001220">
    <property type="entry name" value="L-ASNase_gatD"/>
    <property type="match status" value="1"/>
</dbReference>
<dbReference type="InterPro" id="IPR036152">
    <property type="entry name" value="Asp/glu_Ase-like_sf"/>
</dbReference>
<dbReference type="PANTHER" id="PTHR11707">
    <property type="entry name" value="L-ASPARAGINASE"/>
    <property type="match status" value="1"/>
</dbReference>
<feature type="domain" description="GatD N-terminal" evidence="2">
    <location>
        <begin position="21"/>
        <end position="73"/>
    </location>
</feature>
<accession>A0A382GLY7</accession>
<dbReference type="Pfam" id="PF18195">
    <property type="entry name" value="GatD_N"/>
    <property type="match status" value="1"/>
</dbReference>
<dbReference type="InterPro" id="IPR020827">
    <property type="entry name" value="Asparaginase/glutaminase_AS1"/>
</dbReference>
<dbReference type="SMART" id="SM00870">
    <property type="entry name" value="Asparaginase"/>
    <property type="match status" value="1"/>
</dbReference>
<dbReference type="GO" id="GO:0006520">
    <property type="term" value="P:amino acid metabolic process"/>
    <property type="evidence" value="ECO:0007669"/>
    <property type="project" value="InterPro"/>
</dbReference>
<dbReference type="InterPro" id="IPR006034">
    <property type="entry name" value="Asparaginase/glutaminase-like"/>
</dbReference>
<dbReference type="PIRSF" id="PIRSF500176">
    <property type="entry name" value="L_ASNase"/>
    <property type="match status" value="1"/>
</dbReference>
<dbReference type="InterPro" id="IPR037222">
    <property type="entry name" value="GatD_N_sf"/>
</dbReference>
<dbReference type="NCBIfam" id="NF003217">
    <property type="entry name" value="PRK04183.1"/>
    <property type="match status" value="1"/>
</dbReference>
<dbReference type="PANTHER" id="PTHR11707:SF28">
    <property type="entry name" value="60 KDA LYSOPHOSPHOLIPASE"/>
    <property type="match status" value="1"/>
</dbReference>
<evidence type="ECO:0000259" key="1">
    <source>
        <dbReference type="Pfam" id="PF00710"/>
    </source>
</evidence>
<protein>
    <recommendedName>
        <fullName evidence="4">L-asparaginase N-terminal domain-containing protein</fullName>
    </recommendedName>
</protein>
<dbReference type="Gene3D" id="2.30.30.520">
    <property type="match status" value="1"/>
</dbReference>
<feature type="domain" description="L-asparaginase N-terminal" evidence="1">
    <location>
        <begin position="94"/>
        <end position="269"/>
    </location>
</feature>
<evidence type="ECO:0008006" key="4">
    <source>
        <dbReference type="Google" id="ProtNLM"/>
    </source>
</evidence>
<dbReference type="InterPro" id="IPR027475">
    <property type="entry name" value="Asparaginase/glutaminase_AS2"/>
</dbReference>
<dbReference type="InterPro" id="IPR027474">
    <property type="entry name" value="L-asparaginase_N"/>
</dbReference>
<dbReference type="InterPro" id="IPR040918">
    <property type="entry name" value="GatD_N"/>
</dbReference>
<feature type="non-terminal residue" evidence="3">
    <location>
        <position position="270"/>
    </location>
</feature>
<dbReference type="Gene3D" id="3.40.50.1170">
    <property type="entry name" value="L-asparaginase, N-terminal domain"/>
    <property type="match status" value="1"/>
</dbReference>
<dbReference type="EMBL" id="UINC01056292">
    <property type="protein sequence ID" value="SVB76148.1"/>
    <property type="molecule type" value="Genomic_DNA"/>
</dbReference>
<dbReference type="PROSITE" id="PS00144">
    <property type="entry name" value="ASN_GLN_ASE_1"/>
    <property type="match status" value="1"/>
</dbReference>
<dbReference type="PRINTS" id="PR00139">
    <property type="entry name" value="ASNGLNASE"/>
</dbReference>
<proteinExistence type="predicted"/>
<evidence type="ECO:0000313" key="3">
    <source>
        <dbReference type="EMBL" id="SVB76148.1"/>
    </source>
</evidence>
<sequence>MSEDKGYSGNALDCLKKNNVKVGDSIKITADLTYSGILMPRYESSDDKHLVVKLGSGYNVGINVDEIQKIEIVSSSEVKPEQSEERKEDPTLPKILLLSTGGTIASKVDYRTGAVTPALSASDLNEAVPELGKIANIDTEVLFSEYSENLQPDHWTKIAEKLDSLANSDYKGILIAHGTDTMHYTSSFLSFALAGFPIPVALVGSQRSSDRPSSDAAINLIAASKFLVESNIKGIFLVMHHNDNDQTVACHAGTRVRKNHTSKRGAFETM</sequence>
<reference evidence="3" key="1">
    <citation type="submission" date="2018-05" db="EMBL/GenBank/DDBJ databases">
        <authorList>
            <person name="Lanie J.A."/>
            <person name="Ng W.-L."/>
            <person name="Kazmierczak K.M."/>
            <person name="Andrzejewski T.M."/>
            <person name="Davidsen T.M."/>
            <person name="Wayne K.J."/>
            <person name="Tettelin H."/>
            <person name="Glass J.I."/>
            <person name="Rusch D."/>
            <person name="Podicherti R."/>
            <person name="Tsui H.-C.T."/>
            <person name="Winkler M.E."/>
        </authorList>
    </citation>
    <scope>NUCLEOTIDE SEQUENCE</scope>
</reference>
<dbReference type="SUPFAM" id="SSF53774">
    <property type="entry name" value="Glutaminase/Asparaginase"/>
    <property type="match status" value="1"/>
</dbReference>
<dbReference type="PROSITE" id="PS00917">
    <property type="entry name" value="ASN_GLN_ASE_2"/>
    <property type="match status" value="1"/>
</dbReference>
<dbReference type="Pfam" id="PF00710">
    <property type="entry name" value="Asparaginase"/>
    <property type="match status" value="1"/>
</dbReference>
<dbReference type="SUPFAM" id="SSF141300">
    <property type="entry name" value="GatD N-terminal domain-like"/>
    <property type="match status" value="1"/>
</dbReference>
<dbReference type="InterPro" id="IPR037152">
    <property type="entry name" value="L-asparaginase_N_sf"/>
</dbReference>